<feature type="non-terminal residue" evidence="9">
    <location>
        <position position="1"/>
    </location>
</feature>
<evidence type="ECO:0000256" key="2">
    <source>
        <dbReference type="ARBA" id="ARBA00006602"/>
    </source>
</evidence>
<feature type="domain" description="Flagellar assembly protein FliH/Type III secretion system HrpE" evidence="8">
    <location>
        <begin position="34"/>
        <end position="157"/>
    </location>
</feature>
<dbReference type="Proteomes" id="UP001041814">
    <property type="component" value="Unassembled WGS sequence"/>
</dbReference>
<evidence type="ECO:0000256" key="1">
    <source>
        <dbReference type="ARBA" id="ARBA00003041"/>
    </source>
</evidence>
<comment type="function">
    <text evidence="1">Needed for flagellar regrowth and assembly.</text>
</comment>
<evidence type="ECO:0000256" key="3">
    <source>
        <dbReference type="ARBA" id="ARBA00016507"/>
    </source>
</evidence>
<evidence type="ECO:0000256" key="7">
    <source>
        <dbReference type="ARBA" id="ARBA00023225"/>
    </source>
</evidence>
<dbReference type="Pfam" id="PF02108">
    <property type="entry name" value="FliH"/>
    <property type="match status" value="1"/>
</dbReference>
<dbReference type="InterPro" id="IPR018035">
    <property type="entry name" value="Flagellar_FliH/T3SS_HrpE"/>
</dbReference>
<accession>A0ABS1E340</accession>
<proteinExistence type="inferred from homology"/>
<comment type="caution">
    <text evidence="9">The sequence shown here is derived from an EMBL/GenBank/DDBJ whole genome shotgun (WGS) entry which is preliminary data.</text>
</comment>
<keyword evidence="10" id="KW-1185">Reference proteome</keyword>
<protein>
    <recommendedName>
        <fullName evidence="3">Flagellar assembly protein FliH</fullName>
    </recommendedName>
</protein>
<evidence type="ECO:0000313" key="10">
    <source>
        <dbReference type="Proteomes" id="UP001041814"/>
    </source>
</evidence>
<dbReference type="RefSeq" id="WP_259375345.1">
    <property type="nucleotide sequence ID" value="NZ_NRRU01000204.1"/>
</dbReference>
<reference evidence="9" key="2">
    <citation type="journal article" date="2020" name="Microorganisms">
        <title>Osmotic Adaptation and Compatible Solute Biosynthesis of Phototrophic Bacteria as Revealed from Genome Analyses.</title>
        <authorList>
            <person name="Imhoff J.F."/>
            <person name="Rahn T."/>
            <person name="Kunzel S."/>
            <person name="Keller A."/>
            <person name="Neulinger S.C."/>
        </authorList>
    </citation>
    <scope>NUCLEOTIDE SEQUENCE</scope>
    <source>
        <strain evidence="9">IM 151</strain>
    </source>
</reference>
<sequence length="167" mass="17676">AEEQARIAAAVAAGRAAGFEQGRCEAEAAVHEAAAQQLAARVQALVQRHDDELAALSRQVVELALLVLRRVAAELPAEELMAAVAQRLLAPLQEAGADGGHLLRLHPALVEPVRARLQARGLHLACRADENLAPLDCVLDTPGGRLLAGLETQLQRVQAALQQRLPA</sequence>
<gene>
    <name evidence="9" type="ORF">CKO43_24970</name>
</gene>
<organism evidence="9 10">
    <name type="scientific">Rubrivivax gelatinosus</name>
    <name type="common">Rhodocyclus gelatinosus</name>
    <name type="synonym">Rhodopseudomonas gelatinosa</name>
    <dbReference type="NCBI Taxonomy" id="28068"/>
    <lineage>
        <taxon>Bacteria</taxon>
        <taxon>Pseudomonadati</taxon>
        <taxon>Pseudomonadota</taxon>
        <taxon>Betaproteobacteria</taxon>
        <taxon>Burkholderiales</taxon>
        <taxon>Sphaerotilaceae</taxon>
        <taxon>Rubrivivax</taxon>
    </lineage>
</organism>
<evidence type="ECO:0000256" key="6">
    <source>
        <dbReference type="ARBA" id="ARBA00022927"/>
    </source>
</evidence>
<dbReference type="EMBL" id="NRRU01000204">
    <property type="protein sequence ID" value="MBK1715999.1"/>
    <property type="molecule type" value="Genomic_DNA"/>
</dbReference>
<evidence type="ECO:0000256" key="4">
    <source>
        <dbReference type="ARBA" id="ARBA00022448"/>
    </source>
</evidence>
<name>A0ABS1E340_RUBGE</name>
<dbReference type="PANTHER" id="PTHR34982">
    <property type="entry name" value="YOP PROTEINS TRANSLOCATION PROTEIN L"/>
    <property type="match status" value="1"/>
</dbReference>
<evidence type="ECO:0000256" key="5">
    <source>
        <dbReference type="ARBA" id="ARBA00022795"/>
    </source>
</evidence>
<keyword evidence="5" id="KW-1005">Bacterial flagellum biogenesis</keyword>
<comment type="similarity">
    <text evidence="2">Belongs to the FliH family.</text>
</comment>
<dbReference type="InterPro" id="IPR051472">
    <property type="entry name" value="T3SS_Stator/FliH"/>
</dbReference>
<evidence type="ECO:0000313" key="9">
    <source>
        <dbReference type="EMBL" id="MBK1715999.1"/>
    </source>
</evidence>
<keyword evidence="7" id="KW-1006">Bacterial flagellum protein export</keyword>
<keyword evidence="6" id="KW-0653">Protein transport</keyword>
<keyword evidence="4" id="KW-0813">Transport</keyword>
<evidence type="ECO:0000259" key="8">
    <source>
        <dbReference type="Pfam" id="PF02108"/>
    </source>
</evidence>
<dbReference type="PANTHER" id="PTHR34982:SF1">
    <property type="entry name" value="FLAGELLAR ASSEMBLY PROTEIN FLIH"/>
    <property type="match status" value="1"/>
</dbReference>
<reference evidence="9" key="1">
    <citation type="submission" date="2017-08" db="EMBL/GenBank/DDBJ databases">
        <authorList>
            <person name="Imhoff J.F."/>
            <person name="Rahn T."/>
            <person name="Kuenzel S."/>
            <person name="Neulinger S.C."/>
        </authorList>
    </citation>
    <scope>NUCLEOTIDE SEQUENCE</scope>
    <source>
        <strain evidence="9">IM 151</strain>
    </source>
</reference>